<dbReference type="Proteomes" id="UP000316079">
    <property type="component" value="Unassembled WGS sequence"/>
</dbReference>
<evidence type="ECO:0000313" key="2">
    <source>
        <dbReference type="EMBL" id="TRY60627.1"/>
    </source>
</evidence>
<dbReference type="EMBL" id="SRMA01027043">
    <property type="protein sequence ID" value="TRY60627.1"/>
    <property type="molecule type" value="Genomic_DNA"/>
</dbReference>
<evidence type="ECO:0000313" key="3">
    <source>
        <dbReference type="Proteomes" id="UP000316079"/>
    </source>
</evidence>
<sequence length="127" mass="13670">MEDNLQVLCNVQSHDVKPDRAFDGDFSEIKSQRRRLEPQSGGVQQVTVEHNGKGESVSNTVGSIYIYSPGMVILGSGSAEKNMSGVSEEAIPLISKPQQESIPLPQELCESTEEELGLCVPVPATGK</sequence>
<organism evidence="2 3">
    <name type="scientific">Danionella cerebrum</name>
    <dbReference type="NCBI Taxonomy" id="2873325"/>
    <lineage>
        <taxon>Eukaryota</taxon>
        <taxon>Metazoa</taxon>
        <taxon>Chordata</taxon>
        <taxon>Craniata</taxon>
        <taxon>Vertebrata</taxon>
        <taxon>Euteleostomi</taxon>
        <taxon>Actinopterygii</taxon>
        <taxon>Neopterygii</taxon>
        <taxon>Teleostei</taxon>
        <taxon>Ostariophysi</taxon>
        <taxon>Cypriniformes</taxon>
        <taxon>Danionidae</taxon>
        <taxon>Danioninae</taxon>
        <taxon>Danionella</taxon>
    </lineage>
</organism>
<dbReference type="OrthoDB" id="8633482at2759"/>
<dbReference type="AlphaFoldDB" id="A0A553N5B9"/>
<evidence type="ECO:0000256" key="1">
    <source>
        <dbReference type="SAM" id="MobiDB-lite"/>
    </source>
</evidence>
<proteinExistence type="predicted"/>
<name>A0A553N5B9_9TELE</name>
<keyword evidence="3" id="KW-1185">Reference proteome</keyword>
<feature type="region of interest" description="Disordered" evidence="1">
    <location>
        <begin position="32"/>
        <end position="54"/>
    </location>
</feature>
<accession>A0A553N5B9</accession>
<gene>
    <name evidence="2" type="ORF">DNTS_014017</name>
</gene>
<reference evidence="2 3" key="1">
    <citation type="journal article" date="2019" name="Sci. Data">
        <title>Hybrid genome assembly and annotation of Danionella translucida.</title>
        <authorList>
            <person name="Kadobianskyi M."/>
            <person name="Schulze L."/>
            <person name="Schuelke M."/>
            <person name="Judkewitz B."/>
        </authorList>
    </citation>
    <scope>NUCLEOTIDE SEQUENCE [LARGE SCALE GENOMIC DNA]</scope>
    <source>
        <strain evidence="2 3">Bolton</strain>
    </source>
</reference>
<comment type="caution">
    <text evidence="2">The sequence shown here is derived from an EMBL/GenBank/DDBJ whole genome shotgun (WGS) entry which is preliminary data.</text>
</comment>
<protein>
    <submittedName>
        <fullName evidence="2">Uncharacterized protein</fullName>
    </submittedName>
</protein>